<dbReference type="KEGG" id="nlc:EBAPG3_009950"/>
<evidence type="ECO:0000313" key="2">
    <source>
        <dbReference type="Proteomes" id="UP000012179"/>
    </source>
</evidence>
<sequence length="93" mass="11017">MEIKEKLEGKREEFKYCDAGTKLMSRISKRPGWKAIWWTRNMLFQIGFTQEENPQPGPYRREISIRQIKPDTDLIITSTFGIQLTRKCKPRAV</sequence>
<keyword evidence="2" id="KW-1185">Reference proteome</keyword>
<gene>
    <name evidence="1" type="ORF">EBAPG3_009950</name>
</gene>
<reference evidence="1 2" key="1">
    <citation type="journal article" date="2015" name="Int. J. Syst. Evol. Microbiol.">
        <title>Nitrosospira lacus sp. nov., a psychrotolerant, ammonia-oxidizing bacterium from sandy lake sediment.</title>
        <authorList>
            <person name="Urakawa H."/>
            <person name="Garcia J.C."/>
            <person name="Nielsen J.L."/>
            <person name="Le V.Q."/>
            <person name="Kozlowski J.A."/>
            <person name="Stein L.Y."/>
            <person name="Lim C.K."/>
            <person name="Pommerening-Roser A."/>
            <person name="Martens-Habbena W."/>
            <person name="Stahl D.A."/>
            <person name="Klotz M.G."/>
        </authorList>
    </citation>
    <scope>NUCLEOTIDE SEQUENCE [LARGE SCALE GENOMIC DNA]</scope>
    <source>
        <strain evidence="1 2">APG3</strain>
    </source>
</reference>
<organism evidence="1 2">
    <name type="scientific">Nitrosospira lacus</name>
    <dbReference type="NCBI Taxonomy" id="1288494"/>
    <lineage>
        <taxon>Bacteria</taxon>
        <taxon>Pseudomonadati</taxon>
        <taxon>Pseudomonadota</taxon>
        <taxon>Betaproteobacteria</taxon>
        <taxon>Nitrosomonadales</taxon>
        <taxon>Nitrosomonadaceae</taxon>
        <taxon>Nitrosospira</taxon>
    </lineage>
</organism>
<accession>A0A1W6SQI3</accession>
<name>A0A1W6SQI3_9PROT</name>
<dbReference type="EMBL" id="CP021106">
    <property type="protein sequence ID" value="ARO88067.1"/>
    <property type="molecule type" value="Genomic_DNA"/>
</dbReference>
<evidence type="ECO:0000313" key="1">
    <source>
        <dbReference type="EMBL" id="ARO88067.1"/>
    </source>
</evidence>
<dbReference type="Proteomes" id="UP000012179">
    <property type="component" value="Chromosome"/>
</dbReference>
<protein>
    <submittedName>
        <fullName evidence="1">Uncharacterized protein</fullName>
    </submittedName>
</protein>
<proteinExistence type="predicted"/>
<dbReference type="AlphaFoldDB" id="A0A1W6SQI3"/>